<keyword evidence="4" id="KW-0653">Protein transport</keyword>
<feature type="compositionally biased region" description="Low complexity" evidence="7">
    <location>
        <begin position="1007"/>
        <end position="1027"/>
    </location>
</feature>
<evidence type="ECO:0000256" key="2">
    <source>
        <dbReference type="ARBA" id="ARBA00009150"/>
    </source>
</evidence>
<dbReference type="Proteomes" id="UP000186303">
    <property type="component" value="Chromosome 5"/>
</dbReference>
<evidence type="ECO:0000259" key="8">
    <source>
        <dbReference type="Pfam" id="PF07928"/>
    </source>
</evidence>
<dbReference type="Gene3D" id="6.10.250.860">
    <property type="match status" value="1"/>
</dbReference>
<dbReference type="Pfam" id="PF07928">
    <property type="entry name" value="Vps54"/>
    <property type="match status" value="1"/>
</dbReference>
<dbReference type="PANTHER" id="PTHR12965:SF0">
    <property type="entry name" value="VACUOLAR PROTEIN SORTING-ASSOCIATED PROTEIN 54"/>
    <property type="match status" value="1"/>
</dbReference>
<feature type="compositionally biased region" description="Low complexity" evidence="7">
    <location>
        <begin position="1184"/>
        <end position="1203"/>
    </location>
</feature>
<dbReference type="PANTHER" id="PTHR12965">
    <property type="entry name" value="VACUOLAR PROTEIN SORTING 54"/>
    <property type="match status" value="1"/>
</dbReference>
<feature type="compositionally biased region" description="Basic and acidic residues" evidence="7">
    <location>
        <begin position="914"/>
        <end position="997"/>
    </location>
</feature>
<keyword evidence="5" id="KW-0333">Golgi apparatus</keyword>
<sequence>MSPEQGAAPDARAPEPAGQASEDTRDSSFSLAGLHTISAMLNHPWRKPLPIHAGSSKFPDVGPAGHVASAPPAADRTVLERYVAQHSADWDKLDRERSMARNRQAPAEPGSNRLPPLSTVPQVFFSGDFDLGNPYIFDLVTERYKQTTALGAESDPDTLQYGVVLNQMLQEKLSYYLDVIEQHLVVEIGAKSASFFDALSTLQQLRVDAHDCLTHMDGVSAQLDAVEAHVQDGLDLAQLQEERRALEAQHDLLLKVQRLLDRRHLVALSVQHGEYDSAMTTMEDIRQALQTDSEFQGVASLRALLPELDEEQAKMARELQHVLAELMDAVAVPRAALQAVDVSVCVPPMPLDEVLSTSVAPLAEPASAWEPVWDLLQRCSGLDAALDAYAERIGQLVLDGVAERLGAYAPASWAVPSATNEQRTAPAWDDYVPGLAALLYVLWRVAQHIQHVHTMWTARASHAQAQRLAHATRSMWAAIERSIVHVMTPRHAQLSSMPWDTFVVYHALVWRFVHLAESEAGRPGVALRSCVLTQAKAYLGTQHRQRIERAMRAVEDEVWAPAPVSPELQATMQRLQDAAHGEVAVYLVELALGGASPAVPAAQGEAVRQLTLDNTPFFVVKAAGTVLSLLDDYVRLVVNLPLFAAETLGWVVELLKQFNSRTCQVVLGAGAMRSAGLKNITARHLALAAQTLSLMMALLLSLRALMKRHLTTSQVVLLGDFDKLQRDFREHQFEIHAKLVAIMGDRVHVHCRAMAQVDLGAGSGPSSPIADLVRETGTLYRVMSQYLEPSVVEASVAQVARDIDTRMAVAVSAVDVRSTEAHKRLLGDLEFLGEKMKVMYPAWQGEQLQQAAKGKTPKPQLEMRRPTGEPLGYRPRRSLGKRPPSTQSPQLESMEAFQQPAAKEPEVPPVPAKNEGHTAPAEKAEAAKAESSKAEDGKAEPPKAEEAKAEPPKAEEAKAEPPKAEEAKAEPPKAEDAKVEPPKAEEVKDEEAKDESAGHAATEIQAEPKATPTVAPAAPAEATGATARLSLETSLVSTPNTRPETRAVTDAPAASPVSPTKEGRRPRVSLEQRLAEAAKRRGMQRSSPVPSPGPPSPEKPTARKLSLAERLAGAAKTEARASEPARGEQAAQDRDRPARPSHEPVPAESLVGPSLSEDGQAASVPEEANVAQPEAPKTELGPNEAITTETVAETADAAPAKAEPMPETHETVAGKTEGEADRSMPVREGNAPIATSTEAPRHDAAELVARDQAQAPATETSNTETKAPAASETNSNEQESASQGPAVTAASMDTKETGAD</sequence>
<keyword evidence="3" id="KW-0813">Transport</keyword>
<evidence type="ECO:0000256" key="1">
    <source>
        <dbReference type="ARBA" id="ARBA00004601"/>
    </source>
</evidence>
<gene>
    <name evidence="9" type="ORF">MSYG_3504</name>
</gene>
<evidence type="ECO:0000256" key="3">
    <source>
        <dbReference type="ARBA" id="ARBA00022448"/>
    </source>
</evidence>
<feature type="compositionally biased region" description="Basic and acidic residues" evidence="7">
    <location>
        <begin position="1204"/>
        <end position="1225"/>
    </location>
</feature>
<reference evidence="10" key="1">
    <citation type="journal article" date="2017" name="Nucleic Acids Res.">
        <title>Proteogenomics produces comprehensive and highly accurate protein-coding gene annotation in a complete genome assembly of Malassezia sympodialis.</title>
        <authorList>
            <person name="Zhu Y."/>
            <person name="Engstroem P.G."/>
            <person name="Tellgren-Roth C."/>
            <person name="Baudo C.D."/>
            <person name="Kennell J.C."/>
            <person name="Sun S."/>
            <person name="Billmyre R.B."/>
            <person name="Schroeder M.S."/>
            <person name="Andersson A."/>
            <person name="Holm T."/>
            <person name="Sigurgeirsson B."/>
            <person name="Wu G."/>
            <person name="Sankaranarayanan S.R."/>
            <person name="Siddharthan R."/>
            <person name="Sanyal K."/>
            <person name="Lundeberg J."/>
            <person name="Nystedt B."/>
            <person name="Boekhout T."/>
            <person name="Dawson T.L. Jr."/>
            <person name="Heitman J."/>
            <person name="Scheynius A."/>
            <person name="Lehtioe J."/>
        </authorList>
    </citation>
    <scope>NUCLEOTIDE SEQUENCE [LARGE SCALE GENOMIC DNA]</scope>
    <source>
        <strain evidence="10">ATCC 42132</strain>
    </source>
</reference>
<dbReference type="InterPro" id="IPR012501">
    <property type="entry name" value="Vps54_C"/>
</dbReference>
<evidence type="ECO:0000256" key="4">
    <source>
        <dbReference type="ARBA" id="ARBA00022927"/>
    </source>
</evidence>
<feature type="compositionally biased region" description="Polar residues" evidence="7">
    <location>
        <begin position="1031"/>
        <end position="1042"/>
    </location>
</feature>
<evidence type="ECO:0000313" key="10">
    <source>
        <dbReference type="Proteomes" id="UP000186303"/>
    </source>
</evidence>
<feature type="region of interest" description="Disordered" evidence="7">
    <location>
        <begin position="848"/>
        <end position="1300"/>
    </location>
</feature>
<protein>
    <submittedName>
        <fullName evidence="9">Similar to S.cerevisiae protein VPS54 (Component of the GARP (Golgi-associated retrograde protein) complex)</fullName>
    </submittedName>
</protein>
<feature type="compositionally biased region" description="Basic and acidic residues" evidence="7">
    <location>
        <begin position="1061"/>
        <end position="1079"/>
    </location>
</feature>
<dbReference type="GO" id="GO:0000938">
    <property type="term" value="C:GARP complex"/>
    <property type="evidence" value="ECO:0007669"/>
    <property type="project" value="InterPro"/>
</dbReference>
<dbReference type="OrthoDB" id="10259024at2759"/>
<comment type="subcellular location">
    <subcellularLocation>
        <location evidence="1">Golgi apparatus</location>
        <location evidence="1">trans-Golgi network</location>
    </subcellularLocation>
</comment>
<dbReference type="InterPro" id="IPR039745">
    <property type="entry name" value="Vps54"/>
</dbReference>
<keyword evidence="6" id="KW-0175">Coiled coil</keyword>
<feature type="domain" description="Vacuolar protein sorting-associated protein 54 C-terminal" evidence="8">
    <location>
        <begin position="615"/>
        <end position="746"/>
    </location>
</feature>
<dbReference type="GO" id="GO:0005829">
    <property type="term" value="C:cytosol"/>
    <property type="evidence" value="ECO:0007669"/>
    <property type="project" value="GOC"/>
</dbReference>
<dbReference type="OMA" id="SMDHSAF"/>
<dbReference type="STRING" id="1230383.A0A1M8A9I0"/>
<proteinExistence type="inferred from homology"/>
<comment type="similarity">
    <text evidence="2">Belongs to the VPS54 family.</text>
</comment>
<dbReference type="VEuPathDB" id="FungiDB:MSYG_3504"/>
<feature type="region of interest" description="Disordered" evidence="7">
    <location>
        <begin position="1"/>
        <end position="31"/>
    </location>
</feature>
<dbReference type="GO" id="GO:0006896">
    <property type="term" value="P:Golgi to vacuole transport"/>
    <property type="evidence" value="ECO:0007669"/>
    <property type="project" value="TreeGrafter"/>
</dbReference>
<name>A0A1M8A9I0_MALS4</name>
<feature type="compositionally biased region" description="Polar residues" evidence="7">
    <location>
        <begin position="1255"/>
        <end position="1285"/>
    </location>
</feature>
<accession>A0A1M8A9I0</accession>
<organism evidence="9 10">
    <name type="scientific">Malassezia sympodialis (strain ATCC 42132)</name>
    <name type="common">Atopic eczema-associated yeast</name>
    <dbReference type="NCBI Taxonomy" id="1230383"/>
    <lineage>
        <taxon>Eukaryota</taxon>
        <taxon>Fungi</taxon>
        <taxon>Dikarya</taxon>
        <taxon>Basidiomycota</taxon>
        <taxon>Ustilaginomycotina</taxon>
        <taxon>Malasseziomycetes</taxon>
        <taxon>Malasseziales</taxon>
        <taxon>Malasseziaceae</taxon>
        <taxon>Malassezia</taxon>
    </lineage>
</organism>
<feature type="compositionally biased region" description="Basic and acidic residues" evidence="7">
    <location>
        <begin position="1117"/>
        <end position="1142"/>
    </location>
</feature>
<feature type="compositionally biased region" description="Pro residues" evidence="7">
    <location>
        <begin position="1089"/>
        <end position="1098"/>
    </location>
</feature>
<evidence type="ECO:0000313" key="9">
    <source>
        <dbReference type="EMBL" id="SHO79156.1"/>
    </source>
</evidence>
<dbReference type="EMBL" id="LT671825">
    <property type="protein sequence ID" value="SHO79156.1"/>
    <property type="molecule type" value="Genomic_DNA"/>
</dbReference>
<keyword evidence="10" id="KW-1185">Reference proteome</keyword>
<evidence type="ECO:0000256" key="7">
    <source>
        <dbReference type="SAM" id="MobiDB-lite"/>
    </source>
</evidence>
<dbReference type="GO" id="GO:0042147">
    <property type="term" value="P:retrograde transport, endosome to Golgi"/>
    <property type="evidence" value="ECO:0007669"/>
    <property type="project" value="InterPro"/>
</dbReference>
<feature type="compositionally biased region" description="Basic and acidic residues" evidence="7">
    <location>
        <begin position="1239"/>
        <end position="1249"/>
    </location>
</feature>
<evidence type="ECO:0000256" key="6">
    <source>
        <dbReference type="ARBA" id="ARBA00023054"/>
    </source>
</evidence>
<dbReference type="GO" id="GO:0015031">
    <property type="term" value="P:protein transport"/>
    <property type="evidence" value="ECO:0007669"/>
    <property type="project" value="UniProtKB-KW"/>
</dbReference>
<dbReference type="GO" id="GO:0019905">
    <property type="term" value="F:syntaxin binding"/>
    <property type="evidence" value="ECO:0007669"/>
    <property type="project" value="TreeGrafter"/>
</dbReference>
<feature type="region of interest" description="Disordered" evidence="7">
    <location>
        <begin position="93"/>
        <end position="114"/>
    </location>
</feature>
<evidence type="ECO:0000256" key="5">
    <source>
        <dbReference type="ARBA" id="ARBA00023034"/>
    </source>
</evidence>